<keyword evidence="4" id="KW-1185">Reference proteome</keyword>
<comment type="caution">
    <text evidence="3">The sequence shown here is derived from an EMBL/GenBank/DDBJ whole genome shotgun (WGS) entry which is preliminary data.</text>
</comment>
<keyword evidence="2" id="KW-0812">Transmembrane</keyword>
<evidence type="ECO:0000256" key="1">
    <source>
        <dbReference type="SAM" id="MobiDB-lite"/>
    </source>
</evidence>
<accession>A0ABN8M1C1</accession>
<feature type="region of interest" description="Disordered" evidence="1">
    <location>
        <begin position="46"/>
        <end position="74"/>
    </location>
</feature>
<keyword evidence="2" id="KW-0472">Membrane</keyword>
<organism evidence="3 4">
    <name type="scientific">Porites evermanni</name>
    <dbReference type="NCBI Taxonomy" id="104178"/>
    <lineage>
        <taxon>Eukaryota</taxon>
        <taxon>Metazoa</taxon>
        <taxon>Cnidaria</taxon>
        <taxon>Anthozoa</taxon>
        <taxon>Hexacorallia</taxon>
        <taxon>Scleractinia</taxon>
        <taxon>Fungiina</taxon>
        <taxon>Poritidae</taxon>
        <taxon>Porites</taxon>
    </lineage>
</organism>
<reference evidence="3 4" key="1">
    <citation type="submission" date="2022-05" db="EMBL/GenBank/DDBJ databases">
        <authorList>
            <consortium name="Genoscope - CEA"/>
            <person name="William W."/>
        </authorList>
    </citation>
    <scope>NUCLEOTIDE SEQUENCE [LARGE SCALE GENOMIC DNA]</scope>
</reference>
<proteinExistence type="predicted"/>
<evidence type="ECO:0000313" key="3">
    <source>
        <dbReference type="EMBL" id="CAH3022248.1"/>
    </source>
</evidence>
<sequence>MSDRVALHLPSGNVQTRVFRSNSFNPPPPLGCHRSRRTLSLPSREKPLIPPVISENPECSRQDNEQHREELLTSPQRQQPQILIDCCDHEVGWLSPVLGLFFSILLYIWACLLSISVQDKDTFAV</sequence>
<feature type="compositionally biased region" description="Basic and acidic residues" evidence="1">
    <location>
        <begin position="58"/>
        <end position="71"/>
    </location>
</feature>
<evidence type="ECO:0000256" key="2">
    <source>
        <dbReference type="SAM" id="Phobius"/>
    </source>
</evidence>
<evidence type="ECO:0000313" key="4">
    <source>
        <dbReference type="Proteomes" id="UP001159427"/>
    </source>
</evidence>
<protein>
    <submittedName>
        <fullName evidence="3">Uncharacterized protein</fullName>
    </submittedName>
</protein>
<keyword evidence="2" id="KW-1133">Transmembrane helix</keyword>
<dbReference type="EMBL" id="CALNXI010000211">
    <property type="protein sequence ID" value="CAH3022248.1"/>
    <property type="molecule type" value="Genomic_DNA"/>
</dbReference>
<dbReference type="Proteomes" id="UP001159427">
    <property type="component" value="Unassembled WGS sequence"/>
</dbReference>
<gene>
    <name evidence="3" type="ORF">PEVE_00014666</name>
</gene>
<feature type="transmembrane region" description="Helical" evidence="2">
    <location>
        <begin position="93"/>
        <end position="115"/>
    </location>
</feature>
<name>A0ABN8M1C1_9CNID</name>